<comment type="caution">
    <text evidence="1">The sequence shown here is derived from an EMBL/GenBank/DDBJ whole genome shotgun (WGS) entry which is preliminary data.</text>
</comment>
<gene>
    <name evidence="1" type="ORF">ACOLOM_LOCUS3418</name>
</gene>
<dbReference type="EMBL" id="CAJVPT010005050">
    <property type="protein sequence ID" value="CAG8515590.1"/>
    <property type="molecule type" value="Genomic_DNA"/>
</dbReference>
<organism evidence="1 2">
    <name type="scientific">Acaulospora colombiana</name>
    <dbReference type="NCBI Taxonomy" id="27376"/>
    <lineage>
        <taxon>Eukaryota</taxon>
        <taxon>Fungi</taxon>
        <taxon>Fungi incertae sedis</taxon>
        <taxon>Mucoromycota</taxon>
        <taxon>Glomeromycotina</taxon>
        <taxon>Glomeromycetes</taxon>
        <taxon>Diversisporales</taxon>
        <taxon>Acaulosporaceae</taxon>
        <taxon>Acaulospora</taxon>
    </lineage>
</organism>
<protein>
    <submittedName>
        <fullName evidence="1">11489_t:CDS:1</fullName>
    </submittedName>
</protein>
<dbReference type="Proteomes" id="UP000789525">
    <property type="component" value="Unassembled WGS sequence"/>
</dbReference>
<sequence>MALPEEIKRRVPSTDSSSSHQSTYHDLSPTSSYVYSRKRKPSEKRFATYELNWNSSSAENNSTDDEFLDPEDHTSHANGYSGDSAQVARKSVQSTPSARKSVPLTHQQELRTPQLSTPSSPLRRPTSSVASTKKPVNPITINTSVREPGKHDDSTSPQSPFGGITVTTVKVVEILHSPTTDNSDVDSSLKATRKPSQIAKSDLLQRKRQQQLSLLPEPSISSENSSVGSVTIEQKRKRHPVSSPPVPVTSAARVVNPGRLASKIRQEPTQRLSIIPDSVQNQKKRTSVIAPLKGKSINRISLINSSKGKQPIVPKEMAFIDPRLIAKRSLVRTQSIVRSNNVTGKSIKRGTSTLRKRAPPRNMEFAPTSNPAHSNDPTDVESDTMPRRVTGLPWLPGPPKPPKLLHASLVPLPNRAQRAASTNPNRASRIIPTNPNRTSRILSTINPKRDSRRLSNIFSNKNGLTRANSLRRRSSVLAPLNRRASLDFRRKLLEESIMSSFGGGAYGVKPQTHLKPPIRRKTKKGSNAKLEDHRNQEEAVGANNAVKRLEMTRIISSQELLRKVEEENRRKENMNGPQPPPRRSPNEVTNQPEYFPPVSSRSNNTLSLLSSPPERRPSKPENSQNSLLQSSEPPPFPAHLSRSTVFSEHNRLQYPSSSSSASSSIPSRMAPATSEDSDRPSKNGDDTYSHPSSPSPRTQKLGILGGLFNKQVASSGSSHIPVPSPPTTYISQPPSLIPTRSAPPPPIANPPLQSPPLSPSRTPKIQSQLPRLTKGRRTNETDQATPNSEKLRKMEQFEALIAGSEPSTGKKSKPGKMSALTNLIMTSSTAASTSSSASTAPSSSVVDKKKKVADGPPATNGRRKSNGSGNNNQGRGDGLKSNLDVERLSIEKYSTERSSLNSLAVSLADSVHYRPEEKDALGKPGAISEDGVIRVTLTPAVCR</sequence>
<reference evidence="1" key="1">
    <citation type="submission" date="2021-06" db="EMBL/GenBank/DDBJ databases">
        <authorList>
            <person name="Kallberg Y."/>
            <person name="Tangrot J."/>
            <person name="Rosling A."/>
        </authorList>
    </citation>
    <scope>NUCLEOTIDE SEQUENCE</scope>
    <source>
        <strain evidence="1">CL356</strain>
    </source>
</reference>
<proteinExistence type="predicted"/>
<accession>A0ACA9L8D3</accession>
<name>A0ACA9L8D3_9GLOM</name>
<evidence type="ECO:0000313" key="2">
    <source>
        <dbReference type="Proteomes" id="UP000789525"/>
    </source>
</evidence>
<keyword evidence="2" id="KW-1185">Reference proteome</keyword>
<evidence type="ECO:0000313" key="1">
    <source>
        <dbReference type="EMBL" id="CAG8515590.1"/>
    </source>
</evidence>